<organism evidence="2 3">
    <name type="scientific">Trachipleistophora hominis</name>
    <name type="common">Microsporidian parasite</name>
    <dbReference type="NCBI Taxonomy" id="72359"/>
    <lineage>
        <taxon>Eukaryota</taxon>
        <taxon>Fungi</taxon>
        <taxon>Fungi incertae sedis</taxon>
        <taxon>Microsporidia</taxon>
        <taxon>Pleistophoridae</taxon>
        <taxon>Trachipleistophora</taxon>
    </lineage>
</organism>
<feature type="region of interest" description="Disordered" evidence="1">
    <location>
        <begin position="86"/>
        <end position="112"/>
    </location>
</feature>
<evidence type="ECO:0000256" key="1">
    <source>
        <dbReference type="SAM" id="MobiDB-lite"/>
    </source>
</evidence>
<dbReference type="InParanoid" id="L7JU43"/>
<dbReference type="Proteomes" id="UP000011185">
    <property type="component" value="Unassembled WGS sequence"/>
</dbReference>
<accession>L7JU43</accession>
<protein>
    <submittedName>
        <fullName evidence="2">Uncharacterized protein</fullName>
    </submittedName>
</protein>
<sequence>MTSHSDCGARIASLGQQPMAIMKELKSLKNVLVNENYQMTKSMSEVSNKVNEKANTFKNFNAFNKRTQEIEIKIRETNNKRLRATWHKSPEENEKNTLKKRPEEKKLMREKKPRILNGGPIQEVSKVQLKHFCGLGRNRPSNIRRLLRDGGIRSGSIVHVGFDKENRLEILAYVNTIEQIRKFLLSFDGVCQENSRTVVGGLDDENLERLRARMECATEQKDATPPVKRFSNIFKRFLKEKKEEDLETLIYTVRSNEAGTDSPAAL</sequence>
<dbReference type="HOGENOM" id="CLU_073160_0_0_1"/>
<dbReference type="VEuPathDB" id="MicrosporidiaDB:THOM_2834"/>
<dbReference type="AlphaFoldDB" id="L7JU43"/>
<evidence type="ECO:0000313" key="2">
    <source>
        <dbReference type="EMBL" id="ELQ74257.1"/>
    </source>
</evidence>
<name>L7JU43_TRAHO</name>
<gene>
    <name evidence="2" type="ORF">THOM_2834</name>
</gene>
<reference evidence="2 3" key="1">
    <citation type="journal article" date="2012" name="PLoS Pathog.">
        <title>The genome of the obligate intracellular parasite Trachipleistophora hominis: new insights into microsporidian genome dynamics and reductive evolution.</title>
        <authorList>
            <person name="Heinz E."/>
            <person name="Williams T.A."/>
            <person name="Nakjang S."/>
            <person name="Noel C.J."/>
            <person name="Swan D.C."/>
            <person name="Goldberg A.V."/>
            <person name="Harris S.R."/>
            <person name="Weinmaier T."/>
            <person name="Markert S."/>
            <person name="Becher D."/>
            <person name="Bernhardt J."/>
            <person name="Dagan T."/>
            <person name="Hacker C."/>
            <person name="Lucocq J.M."/>
            <person name="Schweder T."/>
            <person name="Rattei T."/>
            <person name="Hall N."/>
            <person name="Hirt R.P."/>
            <person name="Embley T.M."/>
        </authorList>
    </citation>
    <scope>NUCLEOTIDE SEQUENCE [LARGE SCALE GENOMIC DNA]</scope>
</reference>
<feature type="compositionally biased region" description="Basic and acidic residues" evidence="1">
    <location>
        <begin position="88"/>
        <end position="107"/>
    </location>
</feature>
<dbReference type="EMBL" id="JH994056">
    <property type="protein sequence ID" value="ELQ74257.1"/>
    <property type="molecule type" value="Genomic_DNA"/>
</dbReference>
<keyword evidence="3" id="KW-1185">Reference proteome</keyword>
<proteinExistence type="predicted"/>
<evidence type="ECO:0000313" key="3">
    <source>
        <dbReference type="Proteomes" id="UP000011185"/>
    </source>
</evidence>